<dbReference type="OrthoDB" id="5966693at2"/>
<evidence type="ECO:0000256" key="1">
    <source>
        <dbReference type="SAM" id="MobiDB-lite"/>
    </source>
</evidence>
<proteinExistence type="predicted"/>
<evidence type="ECO:0000313" key="2">
    <source>
        <dbReference type="EMBL" id="AVP96284.1"/>
    </source>
</evidence>
<dbReference type="AlphaFoldDB" id="A0A2P1PN56"/>
<sequence>MSNEISTRKPFAALALTALLGLLVGTIWSAATSIGPPASVAADQRCQSEIIATTPGVSLASPVTVPPVRPWHPDVPISPRHTWQPLPPNDMPLRASFAILKARADQGDASAACRLSVNLGKCRDILEAEVAVTRIKFAHEHLLPSCAGMTQAELRLEHRYLRQAALAGNLAAIESYVRGRLLKVDPYSHLDDLEAYRAEVRPLLETAAQHGSALAVMYLQSGFAGIYSNDLAFKALNLPFDDDRAQELRILSELAMNVAPGRDQSLDSRRARIREQSLPYLGDRYDELERRALQRYQAWFGGQPSQQMGLGLSAHDGPNGVPQFNEACSGAHIDDPLNQPPIAWSGDENG</sequence>
<dbReference type="KEGG" id="xba:C7S18_03360"/>
<protein>
    <submittedName>
        <fullName evidence="2">Uncharacterized protein</fullName>
    </submittedName>
</protein>
<gene>
    <name evidence="2" type="ORF">C7S18_03360</name>
</gene>
<reference evidence="2 3" key="2">
    <citation type="submission" date="2018-03" db="EMBL/GenBank/DDBJ databases">
        <authorList>
            <person name="Keele B.F."/>
        </authorList>
    </citation>
    <scope>NUCLEOTIDE SEQUENCE [LARGE SCALE GENOMIC DNA]</scope>
    <source>
        <strain evidence="2 3">D13</strain>
    </source>
</reference>
<dbReference type="EMBL" id="CP027860">
    <property type="protein sequence ID" value="AVP96284.1"/>
    <property type="molecule type" value="Genomic_DNA"/>
</dbReference>
<evidence type="ECO:0000313" key="3">
    <source>
        <dbReference type="Proteomes" id="UP000241074"/>
    </source>
</evidence>
<organism evidence="2 3">
    <name type="scientific">Ahniella affigens</name>
    <dbReference type="NCBI Taxonomy" id="2021234"/>
    <lineage>
        <taxon>Bacteria</taxon>
        <taxon>Pseudomonadati</taxon>
        <taxon>Pseudomonadota</taxon>
        <taxon>Gammaproteobacteria</taxon>
        <taxon>Lysobacterales</taxon>
        <taxon>Rhodanobacteraceae</taxon>
        <taxon>Ahniella</taxon>
    </lineage>
</organism>
<reference evidence="2 3" key="1">
    <citation type="submission" date="2018-03" db="EMBL/GenBank/DDBJ databases">
        <title>Ahniella affigens gen. nov., sp. nov., a gammaproteobacterium isolated from sandy soil near a stream.</title>
        <authorList>
            <person name="Ko Y."/>
            <person name="Kim J.-H."/>
        </authorList>
    </citation>
    <scope>NUCLEOTIDE SEQUENCE [LARGE SCALE GENOMIC DNA]</scope>
    <source>
        <strain evidence="2 3">D13</strain>
    </source>
</reference>
<feature type="region of interest" description="Disordered" evidence="1">
    <location>
        <begin position="329"/>
        <end position="350"/>
    </location>
</feature>
<dbReference type="RefSeq" id="WP_106890213.1">
    <property type="nucleotide sequence ID" value="NZ_CP027860.1"/>
</dbReference>
<accession>A0A2P1PN56</accession>
<name>A0A2P1PN56_9GAMM</name>
<keyword evidence="3" id="KW-1185">Reference proteome</keyword>
<dbReference type="Proteomes" id="UP000241074">
    <property type="component" value="Chromosome"/>
</dbReference>